<feature type="region of interest" description="Disordered" evidence="1">
    <location>
        <begin position="69"/>
        <end position="132"/>
    </location>
</feature>
<feature type="region of interest" description="Disordered" evidence="1">
    <location>
        <begin position="1"/>
        <end position="32"/>
    </location>
</feature>
<reference evidence="2" key="2">
    <citation type="submission" date="2014-07" db="EMBL/GenBank/DDBJ databases">
        <authorList>
            <person name="Hull J."/>
        </authorList>
    </citation>
    <scope>NUCLEOTIDE SEQUENCE</scope>
</reference>
<sequence length="232" mass="25359">MFSQDPSSGDELPDEFARSYQPNSSPSRNASFSSTIDLDALVEGSFLSFTDTFNITGSDDLDSVAFSLTNAGIPPVPETRPAEKEPIPQVSSWPDNAVLTDNPRRGPPPQKVRPSGSSNPSEKRLPDPFNYIIDARRGTSTTGTWTPGELALTYAQGLLAEWFPDEQADLPGPSNTYHSTEPPPEVTTFNSITPEEDRKNKIEQADQRSKPTPKMPEVDAPTADGQSRDHRI</sequence>
<feature type="compositionally biased region" description="Basic and acidic residues" evidence="1">
    <location>
        <begin position="195"/>
        <end position="209"/>
    </location>
</feature>
<organism evidence="2">
    <name type="scientific">Lygus hesperus</name>
    <name type="common">Western plant bug</name>
    <dbReference type="NCBI Taxonomy" id="30085"/>
    <lineage>
        <taxon>Eukaryota</taxon>
        <taxon>Metazoa</taxon>
        <taxon>Ecdysozoa</taxon>
        <taxon>Arthropoda</taxon>
        <taxon>Hexapoda</taxon>
        <taxon>Insecta</taxon>
        <taxon>Pterygota</taxon>
        <taxon>Neoptera</taxon>
        <taxon>Paraneoptera</taxon>
        <taxon>Hemiptera</taxon>
        <taxon>Heteroptera</taxon>
        <taxon>Panheteroptera</taxon>
        <taxon>Cimicomorpha</taxon>
        <taxon>Miridae</taxon>
        <taxon>Mirini</taxon>
        <taxon>Lygus</taxon>
    </lineage>
</organism>
<accession>A0A0A9YBT9</accession>
<reference evidence="2" key="1">
    <citation type="journal article" date="2014" name="PLoS ONE">
        <title>Transcriptome-Based Identification of ABC Transporters in the Western Tarnished Plant Bug Lygus hesperus.</title>
        <authorList>
            <person name="Hull J.J."/>
            <person name="Chaney K."/>
            <person name="Geib S.M."/>
            <person name="Fabrick J.A."/>
            <person name="Brent C.S."/>
            <person name="Walsh D."/>
            <person name="Lavine L.C."/>
        </authorList>
    </citation>
    <scope>NUCLEOTIDE SEQUENCE</scope>
</reference>
<feature type="region of interest" description="Disordered" evidence="1">
    <location>
        <begin position="164"/>
        <end position="232"/>
    </location>
</feature>
<dbReference type="AlphaFoldDB" id="A0A0A9YBT9"/>
<evidence type="ECO:0000313" key="2">
    <source>
        <dbReference type="EMBL" id="JAG27015.1"/>
    </source>
</evidence>
<feature type="non-terminal residue" evidence="2">
    <location>
        <position position="232"/>
    </location>
</feature>
<name>A0A0A9YBT9_LYGHE</name>
<gene>
    <name evidence="2" type="ORF">CM83_23689</name>
</gene>
<evidence type="ECO:0000256" key="1">
    <source>
        <dbReference type="SAM" id="MobiDB-lite"/>
    </source>
</evidence>
<feature type="compositionally biased region" description="Low complexity" evidence="1">
    <location>
        <begin position="22"/>
        <end position="32"/>
    </location>
</feature>
<proteinExistence type="predicted"/>
<dbReference type="EMBL" id="GBHO01016589">
    <property type="protein sequence ID" value="JAG27015.1"/>
    <property type="molecule type" value="Transcribed_RNA"/>
</dbReference>
<protein>
    <submittedName>
        <fullName evidence="2">Uncharacterized protein</fullName>
    </submittedName>
</protein>